<dbReference type="OrthoDB" id="9964481at2"/>
<keyword evidence="1" id="KW-0812">Transmembrane</keyword>
<organism evidence="2 3">
    <name type="scientific">Marinilactibacillus piezotolerans</name>
    <dbReference type="NCBI Taxonomy" id="258723"/>
    <lineage>
        <taxon>Bacteria</taxon>
        <taxon>Bacillati</taxon>
        <taxon>Bacillota</taxon>
        <taxon>Bacilli</taxon>
        <taxon>Lactobacillales</taxon>
        <taxon>Carnobacteriaceae</taxon>
        <taxon>Marinilactibacillus</taxon>
    </lineage>
</organism>
<gene>
    <name evidence="2" type="ORF">SAMN04488569_104819</name>
</gene>
<dbReference type="RefSeq" id="WP_091898338.1">
    <property type="nucleotide sequence ID" value="NZ_FOSJ01000048.1"/>
</dbReference>
<feature type="transmembrane region" description="Helical" evidence="1">
    <location>
        <begin position="154"/>
        <end position="173"/>
    </location>
</feature>
<sequence>MNKSTFSFLFNGIFVMSIILMFWGLFSSVLPRYSGNSRSMIIGTILYTGLALLAWLVRIHSTLPTKFLILTSLGLAGIHIYSEIQLLTSIGLFAITNMLGYTALITLGLALSIKFLNNISKNSLASLSLNGLLTTAVTFTYWHVASINLVRESLLFFIPFSFLFFLTIGQFAFKFFRERNLLYDDIHS</sequence>
<dbReference type="Proteomes" id="UP000199589">
    <property type="component" value="Unassembled WGS sequence"/>
</dbReference>
<accession>A0A1I4AFI5</accession>
<evidence type="ECO:0000256" key="1">
    <source>
        <dbReference type="SAM" id="Phobius"/>
    </source>
</evidence>
<keyword evidence="1" id="KW-1133">Transmembrane helix</keyword>
<reference evidence="3" key="1">
    <citation type="submission" date="2016-10" db="EMBL/GenBank/DDBJ databases">
        <authorList>
            <person name="Varghese N."/>
            <person name="Submissions S."/>
        </authorList>
    </citation>
    <scope>NUCLEOTIDE SEQUENCE [LARGE SCALE GENOMIC DNA]</scope>
    <source>
        <strain evidence="3">DSM 16108</strain>
    </source>
</reference>
<evidence type="ECO:0000313" key="2">
    <source>
        <dbReference type="EMBL" id="SFK55178.1"/>
    </source>
</evidence>
<evidence type="ECO:0000313" key="3">
    <source>
        <dbReference type="Proteomes" id="UP000199589"/>
    </source>
</evidence>
<feature type="transmembrane region" description="Helical" evidence="1">
    <location>
        <begin position="7"/>
        <end position="26"/>
    </location>
</feature>
<feature type="transmembrane region" description="Helical" evidence="1">
    <location>
        <begin position="90"/>
        <end position="111"/>
    </location>
</feature>
<proteinExistence type="predicted"/>
<feature type="transmembrane region" description="Helical" evidence="1">
    <location>
        <begin position="67"/>
        <end position="84"/>
    </location>
</feature>
<dbReference type="EMBL" id="FOSJ01000048">
    <property type="protein sequence ID" value="SFK55178.1"/>
    <property type="molecule type" value="Genomic_DNA"/>
</dbReference>
<protein>
    <submittedName>
        <fullName evidence="2">Uncharacterized protein</fullName>
    </submittedName>
</protein>
<name>A0A1I4AFI5_9LACT</name>
<feature type="transmembrane region" description="Helical" evidence="1">
    <location>
        <begin position="123"/>
        <end position="142"/>
    </location>
</feature>
<dbReference type="AlphaFoldDB" id="A0A1I4AFI5"/>
<keyword evidence="3" id="KW-1185">Reference proteome</keyword>
<feature type="transmembrane region" description="Helical" evidence="1">
    <location>
        <begin position="38"/>
        <end position="55"/>
    </location>
</feature>
<keyword evidence="1" id="KW-0472">Membrane</keyword>